<keyword evidence="4 8" id="KW-1133">Transmembrane helix</keyword>
<evidence type="ECO:0000256" key="7">
    <source>
        <dbReference type="ARBA" id="ARBA00023303"/>
    </source>
</evidence>
<dbReference type="PANTHER" id="PTHR11537">
    <property type="entry name" value="VOLTAGE-GATED POTASSIUM CHANNEL"/>
    <property type="match status" value="1"/>
</dbReference>
<dbReference type="InterPro" id="IPR028325">
    <property type="entry name" value="VG_K_chnl"/>
</dbReference>
<dbReference type="KEGG" id="ppsc:EHS13_18830"/>
<protein>
    <submittedName>
        <fullName evidence="10">Two pore domain potassium channel family protein</fullName>
    </submittedName>
</protein>
<dbReference type="RefSeq" id="WP_155701860.1">
    <property type="nucleotide sequence ID" value="NZ_CP034235.1"/>
</dbReference>
<keyword evidence="5" id="KW-0406">Ion transport</keyword>
<keyword evidence="7 10" id="KW-0407">Ion channel</keyword>
<name>A0A6B8RLR8_9BACL</name>
<evidence type="ECO:0000256" key="6">
    <source>
        <dbReference type="ARBA" id="ARBA00023136"/>
    </source>
</evidence>
<evidence type="ECO:0000256" key="4">
    <source>
        <dbReference type="ARBA" id="ARBA00022989"/>
    </source>
</evidence>
<dbReference type="PANTHER" id="PTHR11537:SF254">
    <property type="entry name" value="POTASSIUM VOLTAGE-GATED CHANNEL PROTEIN SHAB"/>
    <property type="match status" value="1"/>
</dbReference>
<sequence length="238" mass="27179">MNKTKLAFIYEIFMLLLALISVSFIWIANPSLHYVDTIVWLIFVLDVSVRFFRSESKWEYIKKHPLDIIAIIPFDSIFLFARFARIFRLIRLIAMASHFAKPIFSIIQTNGLHKMITFTCGLIFISAIPIYLIEPKINTYQDALWWSIVTATTVGYGDLSPATLAGRLIAILLMIFGIGLIGMTTGSIATYFISHTKETNSTVAFIKQELDRYDQLSEADIETLQILLEKLKTEKAQI</sequence>
<keyword evidence="3 8" id="KW-0812">Transmembrane</keyword>
<evidence type="ECO:0000256" key="3">
    <source>
        <dbReference type="ARBA" id="ARBA00022692"/>
    </source>
</evidence>
<dbReference type="InterPro" id="IPR027359">
    <property type="entry name" value="Volt_channel_dom_sf"/>
</dbReference>
<dbReference type="OrthoDB" id="9785285at2"/>
<evidence type="ECO:0000256" key="8">
    <source>
        <dbReference type="SAM" id="Phobius"/>
    </source>
</evidence>
<evidence type="ECO:0000313" key="10">
    <source>
        <dbReference type="EMBL" id="QGQ96787.1"/>
    </source>
</evidence>
<dbReference type="GO" id="GO:0008076">
    <property type="term" value="C:voltage-gated potassium channel complex"/>
    <property type="evidence" value="ECO:0007669"/>
    <property type="project" value="InterPro"/>
</dbReference>
<keyword evidence="6 8" id="KW-0472">Membrane</keyword>
<feature type="transmembrane region" description="Helical" evidence="8">
    <location>
        <begin position="115"/>
        <end position="133"/>
    </location>
</feature>
<evidence type="ECO:0000313" key="11">
    <source>
        <dbReference type="Proteomes" id="UP000426246"/>
    </source>
</evidence>
<dbReference type="GO" id="GO:0005249">
    <property type="term" value="F:voltage-gated potassium channel activity"/>
    <property type="evidence" value="ECO:0007669"/>
    <property type="project" value="InterPro"/>
</dbReference>
<accession>A0A6B8RLR8</accession>
<dbReference type="Gene3D" id="1.20.120.350">
    <property type="entry name" value="Voltage-gated potassium channels. Chain C"/>
    <property type="match status" value="1"/>
</dbReference>
<reference evidence="11" key="1">
    <citation type="submission" date="2018-11" db="EMBL/GenBank/DDBJ databases">
        <title>Complete genome sequence of Paenibacillus sp. ML311-T8.</title>
        <authorList>
            <person name="Nam Y.-D."/>
            <person name="Kang J."/>
            <person name="Chung W.-H."/>
            <person name="Park Y.S."/>
        </authorList>
    </citation>
    <scope>NUCLEOTIDE SEQUENCE [LARGE SCALE GENOMIC DNA]</scope>
    <source>
        <strain evidence="11">ML311-T8</strain>
    </source>
</reference>
<keyword evidence="2" id="KW-0813">Transport</keyword>
<dbReference type="AlphaFoldDB" id="A0A6B8RLR8"/>
<feature type="transmembrane region" description="Helical" evidence="8">
    <location>
        <begin position="168"/>
        <end position="193"/>
    </location>
</feature>
<dbReference type="GO" id="GO:0001508">
    <property type="term" value="P:action potential"/>
    <property type="evidence" value="ECO:0007669"/>
    <property type="project" value="TreeGrafter"/>
</dbReference>
<dbReference type="EMBL" id="CP034235">
    <property type="protein sequence ID" value="QGQ96787.1"/>
    <property type="molecule type" value="Genomic_DNA"/>
</dbReference>
<proteinExistence type="predicted"/>
<evidence type="ECO:0000256" key="5">
    <source>
        <dbReference type="ARBA" id="ARBA00023065"/>
    </source>
</evidence>
<organism evidence="10 11">
    <name type="scientific">Paenibacillus psychroresistens</name>
    <dbReference type="NCBI Taxonomy" id="1778678"/>
    <lineage>
        <taxon>Bacteria</taxon>
        <taxon>Bacillati</taxon>
        <taxon>Bacillota</taxon>
        <taxon>Bacilli</taxon>
        <taxon>Bacillales</taxon>
        <taxon>Paenibacillaceae</taxon>
        <taxon>Paenibacillus</taxon>
    </lineage>
</organism>
<dbReference type="PRINTS" id="PR00169">
    <property type="entry name" value="KCHANNEL"/>
</dbReference>
<dbReference type="Pfam" id="PF07885">
    <property type="entry name" value="Ion_trans_2"/>
    <property type="match status" value="1"/>
</dbReference>
<keyword evidence="11" id="KW-1185">Reference proteome</keyword>
<dbReference type="InterPro" id="IPR013099">
    <property type="entry name" value="K_chnl_dom"/>
</dbReference>
<comment type="subcellular location">
    <subcellularLocation>
        <location evidence="1">Membrane</location>
        <topology evidence="1">Multi-pass membrane protein</topology>
    </subcellularLocation>
</comment>
<evidence type="ECO:0000256" key="2">
    <source>
        <dbReference type="ARBA" id="ARBA00022448"/>
    </source>
</evidence>
<dbReference type="SUPFAM" id="SSF81324">
    <property type="entry name" value="Voltage-gated potassium channels"/>
    <property type="match status" value="1"/>
</dbReference>
<dbReference type="Proteomes" id="UP000426246">
    <property type="component" value="Chromosome"/>
</dbReference>
<feature type="domain" description="Potassium channel" evidence="9">
    <location>
        <begin position="120"/>
        <end position="192"/>
    </location>
</feature>
<dbReference type="Gene3D" id="1.10.287.70">
    <property type="match status" value="1"/>
</dbReference>
<feature type="transmembrane region" description="Helical" evidence="8">
    <location>
        <begin position="7"/>
        <end position="28"/>
    </location>
</feature>
<gene>
    <name evidence="10" type="ORF">EHS13_18830</name>
</gene>
<evidence type="ECO:0000259" key="9">
    <source>
        <dbReference type="Pfam" id="PF07885"/>
    </source>
</evidence>
<evidence type="ECO:0000256" key="1">
    <source>
        <dbReference type="ARBA" id="ARBA00004141"/>
    </source>
</evidence>
<feature type="transmembrane region" description="Helical" evidence="8">
    <location>
        <begin position="64"/>
        <end position="83"/>
    </location>
</feature>